<reference evidence="1" key="1">
    <citation type="submission" date="2014-11" db="EMBL/GenBank/DDBJ databases">
        <authorList>
            <person name="Amaro Gonzalez C."/>
        </authorList>
    </citation>
    <scope>NUCLEOTIDE SEQUENCE</scope>
</reference>
<dbReference type="AlphaFoldDB" id="A0A0E9UJS6"/>
<dbReference type="EMBL" id="GBXM01043057">
    <property type="protein sequence ID" value="JAH65520.1"/>
    <property type="molecule type" value="Transcribed_RNA"/>
</dbReference>
<organism evidence="1">
    <name type="scientific">Anguilla anguilla</name>
    <name type="common">European freshwater eel</name>
    <name type="synonym">Muraena anguilla</name>
    <dbReference type="NCBI Taxonomy" id="7936"/>
    <lineage>
        <taxon>Eukaryota</taxon>
        <taxon>Metazoa</taxon>
        <taxon>Chordata</taxon>
        <taxon>Craniata</taxon>
        <taxon>Vertebrata</taxon>
        <taxon>Euteleostomi</taxon>
        <taxon>Actinopterygii</taxon>
        <taxon>Neopterygii</taxon>
        <taxon>Teleostei</taxon>
        <taxon>Anguilliformes</taxon>
        <taxon>Anguillidae</taxon>
        <taxon>Anguilla</taxon>
    </lineage>
</organism>
<accession>A0A0E9UJS6</accession>
<evidence type="ECO:0000313" key="1">
    <source>
        <dbReference type="EMBL" id="JAH65520.1"/>
    </source>
</evidence>
<proteinExistence type="predicted"/>
<protein>
    <submittedName>
        <fullName evidence="1">Uncharacterized protein</fullName>
    </submittedName>
</protein>
<name>A0A0E9UJS6_ANGAN</name>
<reference evidence="1" key="2">
    <citation type="journal article" date="2015" name="Fish Shellfish Immunol.">
        <title>Early steps in the European eel (Anguilla anguilla)-Vibrio vulnificus interaction in the gills: Role of the RtxA13 toxin.</title>
        <authorList>
            <person name="Callol A."/>
            <person name="Pajuelo D."/>
            <person name="Ebbesson L."/>
            <person name="Teles M."/>
            <person name="MacKenzie S."/>
            <person name="Amaro C."/>
        </authorList>
    </citation>
    <scope>NUCLEOTIDE SEQUENCE</scope>
</reference>
<sequence length="37" mass="4423">MEQLSSQLPNYLWSLKKGGWTTYKKCCNSYTVHPIWM</sequence>